<evidence type="ECO:0000313" key="5">
    <source>
        <dbReference type="EMBL" id="AOV58113.1"/>
    </source>
</evidence>
<dbReference type="EMBL" id="HQ634177">
    <property type="protein sequence ID" value="AGH26958.1"/>
    <property type="molecule type" value="Genomic_DNA"/>
</dbReference>
<dbReference type="Proteomes" id="UP000241265">
    <property type="component" value="Genome"/>
</dbReference>
<evidence type="ECO:0000313" key="7">
    <source>
        <dbReference type="Proteomes" id="UP000203521"/>
    </source>
</evidence>
<dbReference type="EMBL" id="KU686193">
    <property type="protein sequence ID" value="AOV57613.1"/>
    <property type="molecule type" value="Genomic_DNA"/>
</dbReference>
<protein>
    <submittedName>
        <fullName evidence="1">Uncharacterized protein</fullName>
    </submittedName>
</protein>
<dbReference type="Proteomes" id="UP000241494">
    <property type="component" value="Segment"/>
</dbReference>
<evidence type="ECO:0000313" key="6">
    <source>
        <dbReference type="EMBL" id="AOV58363.1"/>
    </source>
</evidence>
<proteinExistence type="predicted"/>
<dbReference type="Proteomes" id="UP000241591">
    <property type="component" value="Segment"/>
</dbReference>
<dbReference type="EMBL" id="KU686196">
    <property type="protein sequence ID" value="AOV58363.1"/>
    <property type="molecule type" value="Genomic_DNA"/>
</dbReference>
<name>M4QFE7_9CAUD</name>
<organism evidence="1 7">
    <name type="scientific">Synechococcus phage S-CAM1</name>
    <dbReference type="NCBI Taxonomy" id="754037"/>
    <lineage>
        <taxon>Viruses</taxon>
        <taxon>Duplodnaviria</taxon>
        <taxon>Heunggongvirae</taxon>
        <taxon>Uroviricota</taxon>
        <taxon>Caudoviricetes</taxon>
        <taxon>Pantevenvirales</taxon>
        <taxon>Kyanoviridae</taxon>
        <taxon>Anaposvirus</taxon>
        <taxon>Anaposvirus socalone</taxon>
    </lineage>
</organism>
<sequence length="241" mass="27140">MAKISKEYTYNLPDEYTKQTSDLGLTATATYNGPEFLYVFVDAATGTLLPAQSCMPVRNETEDAENAQIRAGLDERAILLRPKTSNTDAIIASVFFHTDTGKDAGYPQKEYKLAGETEAYYERPDPQLPDHTYNVDAIEYDFSAGEWKEPFPFMEVWITMEQHKAARDGILKGAQDFLAEQRANLIASQVTAIETFITTMENVYTKYDGVDAFMIPFPEDPTLGLLENYDYNVDEEGLLSE</sequence>
<dbReference type="GeneID" id="15009644"/>
<evidence type="ECO:0000313" key="8">
    <source>
        <dbReference type="Proteomes" id="UP000240287"/>
    </source>
</evidence>
<accession>M4QFE7</accession>
<keyword evidence="7" id="KW-1185">Reference proteome</keyword>
<dbReference type="OrthoDB" id="34877at10239"/>
<evidence type="ECO:0000313" key="1">
    <source>
        <dbReference type="EMBL" id="AGH26958.1"/>
    </source>
</evidence>
<dbReference type="Proteomes" id="UP000240287">
    <property type="component" value="Genome"/>
</dbReference>
<reference evidence="8 9" key="2">
    <citation type="journal article" date="2016" name="Virology">
        <title>The genomic content and context of auxiliary metabolic genes in marine cyanomyoviruses.</title>
        <authorList>
            <person name="Crummett L.T."/>
            <person name="Puxty R.J."/>
            <person name="Weihe C."/>
            <person name="Marston M.F."/>
            <person name="Martiny J.B."/>
        </authorList>
    </citation>
    <scope>NUCLEOTIDE SEQUENCE [LARGE SCALE GENOMIC DNA]</scope>
    <source>
        <strain evidence="2">0309SB33</strain>
        <strain evidence="3">0310NB17</strain>
        <strain evidence="4">0809CC03</strain>
        <strain evidence="5">0810SB17</strain>
        <strain evidence="6">0910CC29</strain>
    </source>
</reference>
<dbReference type="KEGG" id="vg:15009644"/>
<dbReference type="Proteomes" id="UP000203521">
    <property type="component" value="Segment"/>
</dbReference>
<evidence type="ECO:0000313" key="3">
    <source>
        <dbReference type="EMBL" id="AOV57613.1"/>
    </source>
</evidence>
<dbReference type="EMBL" id="KU686195">
    <property type="protein sequence ID" value="AOV58113.1"/>
    <property type="molecule type" value="Genomic_DNA"/>
</dbReference>
<dbReference type="EMBL" id="KU686194">
    <property type="protein sequence ID" value="AOV57863.1"/>
    <property type="molecule type" value="Genomic_DNA"/>
</dbReference>
<evidence type="ECO:0000313" key="2">
    <source>
        <dbReference type="EMBL" id="AOV57363.1"/>
    </source>
</evidence>
<reference evidence="1 7" key="1">
    <citation type="submission" date="2010-11" db="EMBL/GenBank/DDBJ databases">
        <title>The Genome Sequence of Synechococcus phage S-CAM1 0208SB26.</title>
        <authorList>
            <consortium name="The Broad Institute Genome Sequencing Platform"/>
            <person name="Henn M.R."/>
            <person name="Martiny J."/>
            <person name="Weihe C."/>
            <person name="Levin J."/>
            <person name="Malboeuf C."/>
            <person name="Casali M."/>
            <person name="Russ C."/>
            <person name="Lennon N."/>
            <person name="Chapman S.B."/>
            <person name="Erlich R."/>
            <person name="Young S.K."/>
            <person name="Yandava C."/>
            <person name="Zeng Q."/>
            <person name="Alvarado L."/>
            <person name="Anderson S."/>
            <person name="Berlin A."/>
            <person name="Chen Z."/>
            <person name="Freedman E."/>
            <person name="Gellesch M."/>
            <person name="Goldberg J."/>
            <person name="Green L."/>
            <person name="Griggs A."/>
            <person name="Gujja S."/>
            <person name="Heilman E.R."/>
            <person name="Heiman D."/>
            <person name="Hollinger A."/>
            <person name="Howarth C."/>
            <person name="Larson L."/>
            <person name="Mehta T."/>
            <person name="Pearson M."/>
            <person name="Roberts A."/>
            <person name="Ryan E."/>
            <person name="Saif S."/>
            <person name="Shea T."/>
            <person name="Shenoy N."/>
            <person name="Sisk P."/>
            <person name="Stolte C."/>
            <person name="Sykes S."/>
            <person name="White J."/>
            <person name="Haas B."/>
            <person name="Nusbaum C."/>
            <person name="Birren B."/>
        </authorList>
    </citation>
    <scope>NUCLEOTIDE SEQUENCE [LARGE SCALE GENOMIC DNA]</scope>
    <source>
        <strain evidence="1 7">S-CAM1</strain>
    </source>
</reference>
<dbReference type="RefSeq" id="YP_007673136.1">
    <property type="nucleotide sequence ID" value="NC_020837.1"/>
</dbReference>
<dbReference type="Proteomes" id="UP000241610">
    <property type="component" value="Segment"/>
</dbReference>
<dbReference type="EMBL" id="KU686192">
    <property type="protein sequence ID" value="AOV57363.1"/>
    <property type="molecule type" value="Genomic_DNA"/>
</dbReference>
<evidence type="ECO:0000313" key="4">
    <source>
        <dbReference type="EMBL" id="AOV57863.1"/>
    </source>
</evidence>
<evidence type="ECO:0000313" key="9">
    <source>
        <dbReference type="Proteomes" id="UP000241265"/>
    </source>
</evidence>
<gene>
    <name evidence="4" type="ORF">C030809_108</name>
    <name evidence="6" type="ORF">C290910_108</name>
    <name evidence="3" type="ORF">N170310_108</name>
    <name evidence="2" type="ORF">N330309_108</name>
    <name evidence="5" type="ORF">S170810_108</name>
    <name evidence="1" type="ORF">SXBG_00223</name>
</gene>